<keyword evidence="7" id="KW-0349">Heme</keyword>
<comment type="caution">
    <text evidence="7">Lacks conserved residue(s) required for the propagation of feature annotation.</text>
</comment>
<keyword evidence="7" id="KW-0479">Metal-binding</keyword>
<dbReference type="GO" id="GO:0030091">
    <property type="term" value="P:protein repair"/>
    <property type="evidence" value="ECO:0007669"/>
    <property type="project" value="UniProtKB-UniRule"/>
</dbReference>
<comment type="similarity">
    <text evidence="7">Belongs to the MsrQ family.</text>
</comment>
<dbReference type="GO" id="GO:0016679">
    <property type="term" value="F:oxidoreductase activity, acting on diphenols and related substances as donors"/>
    <property type="evidence" value="ECO:0007669"/>
    <property type="project" value="TreeGrafter"/>
</dbReference>
<feature type="transmembrane region" description="Helical" evidence="7">
    <location>
        <begin position="144"/>
        <end position="161"/>
    </location>
</feature>
<reference evidence="9 10" key="1">
    <citation type="journal article" date="2016" name="Int. J. Syst. Evol. Microbiol.">
        <title>Chitinibacter fontanus sp. nov., isolated from a spring.</title>
        <authorList>
            <person name="Sheu S.Y."/>
            <person name="Li Y.S."/>
            <person name="Young C.C."/>
            <person name="Chen W.M."/>
        </authorList>
    </citation>
    <scope>NUCLEOTIDE SEQUENCE [LARGE SCALE GENOMIC DNA]</scope>
    <source>
        <strain evidence="9 10">STM-7</strain>
    </source>
</reference>
<keyword evidence="7" id="KW-1003">Cell membrane</keyword>
<dbReference type="EMBL" id="CP058952">
    <property type="protein sequence ID" value="QLI82619.1"/>
    <property type="molecule type" value="Genomic_DNA"/>
</dbReference>
<keyword evidence="7" id="KW-0288">FMN</keyword>
<dbReference type="GO" id="GO:0046872">
    <property type="term" value="F:metal ion binding"/>
    <property type="evidence" value="ECO:0007669"/>
    <property type="project" value="UniProtKB-KW"/>
</dbReference>
<keyword evidence="5 7" id="KW-0408">Iron</keyword>
<dbReference type="InterPro" id="IPR022837">
    <property type="entry name" value="MsrQ-like"/>
</dbReference>
<sequence length="194" mass="22701">MLKLLRNSWLWFAVALVPLLRAVYLLAAGELVNPIEFITRSSGTWTLVFLMLTLSITPLRQLSGWAGWLAYRRMLGLYAFFYACLHLLTYLWLDQFFDWAAIVADILKRPFITLGVLAFTLLIPLALTSTQGMMRRLKRRWGQLHRAIYLIALLGVVHYWWLVKKDLTQPIIYACVLSVLLGWRVYKRLQRQRS</sequence>
<keyword evidence="3 7" id="KW-0812">Transmembrane</keyword>
<evidence type="ECO:0000256" key="1">
    <source>
        <dbReference type="ARBA" id="ARBA00004141"/>
    </source>
</evidence>
<comment type="function">
    <text evidence="7">Part of the MsrPQ system that repairs oxidized periplasmic proteins containing methionine sulfoxide residues (Met-O), using respiratory chain electrons. Thus protects these proteins from oxidative-stress damage caused by reactive species of oxygen and chlorine generated by the host defense mechanisms. MsrPQ is essential for the maintenance of envelope integrity under bleach stress, rescuing a wide series of structurally unrelated periplasmic proteins from methionine oxidation. MsrQ provides electrons for reduction to the reductase catalytic subunit MsrP, using the quinone pool of the respiratory chain.</text>
</comment>
<keyword evidence="6 7" id="KW-0472">Membrane</keyword>
<evidence type="ECO:0000313" key="9">
    <source>
        <dbReference type="EMBL" id="QLI82619.1"/>
    </source>
</evidence>
<keyword evidence="7" id="KW-0285">Flavoprotein</keyword>
<dbReference type="GO" id="GO:0010181">
    <property type="term" value="F:FMN binding"/>
    <property type="evidence" value="ECO:0007669"/>
    <property type="project" value="UniProtKB-UniRule"/>
</dbReference>
<gene>
    <name evidence="7" type="primary">msrQ</name>
    <name evidence="9" type="ORF">HZU75_14390</name>
</gene>
<dbReference type="HAMAP" id="MF_01207">
    <property type="entry name" value="MsrQ"/>
    <property type="match status" value="1"/>
</dbReference>
<comment type="subunit">
    <text evidence="7">Heterodimer of a catalytic subunit (MsrP) and a heme-binding subunit (MsrQ).</text>
</comment>
<dbReference type="Proteomes" id="UP000510822">
    <property type="component" value="Chromosome"/>
</dbReference>
<accession>A0A7D5VB03</accession>
<keyword evidence="10" id="KW-1185">Reference proteome</keyword>
<keyword evidence="7" id="KW-0249">Electron transport</keyword>
<evidence type="ECO:0000256" key="3">
    <source>
        <dbReference type="ARBA" id="ARBA00022692"/>
    </source>
</evidence>
<dbReference type="GO" id="GO:0005886">
    <property type="term" value="C:plasma membrane"/>
    <property type="evidence" value="ECO:0007669"/>
    <property type="project" value="UniProtKB-SubCell"/>
</dbReference>
<feature type="transmembrane region" description="Helical" evidence="7">
    <location>
        <begin position="75"/>
        <end position="93"/>
    </location>
</feature>
<comment type="cofactor">
    <cofactor evidence="7">
        <name>heme b</name>
        <dbReference type="ChEBI" id="CHEBI:60344"/>
    </cofactor>
    <text evidence="7">Binds 1 heme b (iron(II)-protoporphyrin IX) group per subunit.</text>
</comment>
<dbReference type="PANTHER" id="PTHR36964">
    <property type="entry name" value="PROTEIN-METHIONINE-SULFOXIDE REDUCTASE HEME-BINDING SUBUNIT MSRQ"/>
    <property type="match status" value="1"/>
</dbReference>
<feature type="transmembrane region" description="Helical" evidence="7">
    <location>
        <begin position="167"/>
        <end position="186"/>
    </location>
</feature>
<dbReference type="RefSeq" id="WP_180306695.1">
    <property type="nucleotide sequence ID" value="NZ_CP058952.1"/>
</dbReference>
<protein>
    <recommendedName>
        <fullName evidence="7">Protein-methionine-sulfoxide reductase heme-binding subunit MsrQ</fullName>
    </recommendedName>
    <alternativeName>
        <fullName evidence="7">Flavocytochrome MsrQ</fullName>
    </alternativeName>
</protein>
<name>A0A7D5VB03_9NEIS</name>
<feature type="transmembrane region" description="Helical" evidence="7">
    <location>
        <begin position="99"/>
        <end position="123"/>
    </location>
</feature>
<evidence type="ECO:0000313" key="10">
    <source>
        <dbReference type="Proteomes" id="UP000510822"/>
    </source>
</evidence>
<evidence type="ECO:0000256" key="6">
    <source>
        <dbReference type="ARBA" id="ARBA00023136"/>
    </source>
</evidence>
<feature type="transmembrane region" description="Helical" evidence="7">
    <location>
        <begin position="44"/>
        <end position="63"/>
    </location>
</feature>
<dbReference type="Pfam" id="PF01794">
    <property type="entry name" value="Ferric_reduct"/>
    <property type="match status" value="1"/>
</dbReference>
<feature type="domain" description="Ferric oxidoreductase" evidence="8">
    <location>
        <begin position="43"/>
        <end position="156"/>
    </location>
</feature>
<organism evidence="9 10">
    <name type="scientific">Chitinibacter fontanus</name>
    <dbReference type="NCBI Taxonomy" id="1737446"/>
    <lineage>
        <taxon>Bacteria</taxon>
        <taxon>Pseudomonadati</taxon>
        <taxon>Pseudomonadota</taxon>
        <taxon>Betaproteobacteria</taxon>
        <taxon>Neisseriales</taxon>
        <taxon>Chitinibacteraceae</taxon>
        <taxon>Chitinibacter</taxon>
    </lineage>
</organism>
<keyword evidence="4 7" id="KW-1133">Transmembrane helix</keyword>
<dbReference type="InterPro" id="IPR013130">
    <property type="entry name" value="Fe3_Rdtase_TM_dom"/>
</dbReference>
<dbReference type="GO" id="GO:0020037">
    <property type="term" value="F:heme binding"/>
    <property type="evidence" value="ECO:0007669"/>
    <property type="project" value="UniProtKB-UniRule"/>
</dbReference>
<keyword evidence="2 7" id="KW-0813">Transport</keyword>
<evidence type="ECO:0000256" key="4">
    <source>
        <dbReference type="ARBA" id="ARBA00022989"/>
    </source>
</evidence>
<evidence type="ECO:0000259" key="8">
    <source>
        <dbReference type="Pfam" id="PF01794"/>
    </source>
</evidence>
<dbReference type="AlphaFoldDB" id="A0A7D5VB03"/>
<dbReference type="GO" id="GO:0009055">
    <property type="term" value="F:electron transfer activity"/>
    <property type="evidence" value="ECO:0007669"/>
    <property type="project" value="UniProtKB-UniRule"/>
</dbReference>
<comment type="subcellular location">
    <subcellularLocation>
        <location evidence="7">Cell membrane</location>
        <topology evidence="7">Multi-pass membrane protein</topology>
    </subcellularLocation>
    <subcellularLocation>
        <location evidence="1">Membrane</location>
        <topology evidence="1">Multi-pass membrane protein</topology>
    </subcellularLocation>
</comment>
<dbReference type="PANTHER" id="PTHR36964:SF1">
    <property type="entry name" value="PROTEIN-METHIONINE-SULFOXIDE REDUCTASE HEME-BINDING SUBUNIT MSRQ"/>
    <property type="match status" value="1"/>
</dbReference>
<proteinExistence type="inferred from homology"/>
<evidence type="ECO:0000256" key="2">
    <source>
        <dbReference type="ARBA" id="ARBA00022448"/>
    </source>
</evidence>
<evidence type="ECO:0000256" key="7">
    <source>
        <dbReference type="HAMAP-Rule" id="MF_01207"/>
    </source>
</evidence>
<dbReference type="KEGG" id="cfon:HZU75_14390"/>
<comment type="cofactor">
    <cofactor evidence="7">
        <name>FMN</name>
        <dbReference type="ChEBI" id="CHEBI:58210"/>
    </cofactor>
    <text evidence="7">Binds 1 FMN per subunit.</text>
</comment>
<evidence type="ECO:0000256" key="5">
    <source>
        <dbReference type="ARBA" id="ARBA00023004"/>
    </source>
</evidence>